<evidence type="ECO:0000313" key="3">
    <source>
        <dbReference type="Proteomes" id="UP000051672"/>
    </source>
</evidence>
<sequence length="277" mass="30114">MVTLTACGRGESSTSSGYEDSMSKGLDAVAENNIEKAVTYFSNALDQKPKDKKAGLYLKQAKAYVKTDQQLQEGNPAGAVKTAKAATLIKSGSKSLSDKLMAKFKTAKDDLSEYNKMNDLITAQLTATTPDPSAVKKVQAIKWDKKPYLKKLKNKADLLIKKSSEKPVGSQGDNSKSAGNQANTASSQPSASSTTSLTPALTLQLFDQYVNQLKNAQLGDVMSDHEAVQNGKKGFAVKFWYKDDPDVNAYYYFAADPDGSVFYMNPGNQQTMLGRWK</sequence>
<name>A0A0R2B923_9LACO</name>
<protein>
    <submittedName>
        <fullName evidence="2">Uncharacterized protein</fullName>
    </submittedName>
</protein>
<gene>
    <name evidence="2" type="ORF">FC34_GL001092</name>
</gene>
<evidence type="ECO:0000313" key="2">
    <source>
        <dbReference type="EMBL" id="KRM72108.1"/>
    </source>
</evidence>
<reference evidence="2 3" key="1">
    <citation type="journal article" date="2015" name="Genome Announc.">
        <title>Expanding the biotechnology potential of lactobacilli through comparative genomics of 213 strains and associated genera.</title>
        <authorList>
            <person name="Sun Z."/>
            <person name="Harris H.M."/>
            <person name="McCann A."/>
            <person name="Guo C."/>
            <person name="Argimon S."/>
            <person name="Zhang W."/>
            <person name="Yang X."/>
            <person name="Jeffery I.B."/>
            <person name="Cooney J.C."/>
            <person name="Kagawa T.F."/>
            <person name="Liu W."/>
            <person name="Song Y."/>
            <person name="Salvetti E."/>
            <person name="Wrobel A."/>
            <person name="Rasinkangas P."/>
            <person name="Parkhill J."/>
            <person name="Rea M.C."/>
            <person name="O'Sullivan O."/>
            <person name="Ritari J."/>
            <person name="Douillard F.P."/>
            <person name="Paul Ross R."/>
            <person name="Yang R."/>
            <person name="Briner A.E."/>
            <person name="Felis G.E."/>
            <person name="de Vos W.M."/>
            <person name="Barrangou R."/>
            <person name="Klaenhammer T.R."/>
            <person name="Caufield P.W."/>
            <person name="Cui Y."/>
            <person name="Zhang H."/>
            <person name="O'Toole P.W."/>
        </authorList>
    </citation>
    <scope>NUCLEOTIDE SEQUENCE [LARGE SCALE GENOMIC DNA]</scope>
    <source>
        <strain evidence="2 3">DSM 23927</strain>
    </source>
</reference>
<comment type="caution">
    <text evidence="2">The sequence shown here is derived from an EMBL/GenBank/DDBJ whole genome shotgun (WGS) entry which is preliminary data.</text>
</comment>
<dbReference type="EMBL" id="AYZQ01000002">
    <property type="protein sequence ID" value="KRM72108.1"/>
    <property type="molecule type" value="Genomic_DNA"/>
</dbReference>
<proteinExistence type="predicted"/>
<feature type="region of interest" description="Disordered" evidence="1">
    <location>
        <begin position="162"/>
        <end position="195"/>
    </location>
</feature>
<feature type="region of interest" description="Disordered" evidence="1">
    <location>
        <begin position="1"/>
        <end position="22"/>
    </location>
</feature>
<organism evidence="2 3">
    <name type="scientific">Lacticaseibacillus brantae DSM 23927</name>
    <dbReference type="NCBI Taxonomy" id="1423727"/>
    <lineage>
        <taxon>Bacteria</taxon>
        <taxon>Bacillati</taxon>
        <taxon>Bacillota</taxon>
        <taxon>Bacilli</taxon>
        <taxon>Lactobacillales</taxon>
        <taxon>Lactobacillaceae</taxon>
        <taxon>Lacticaseibacillus</taxon>
    </lineage>
</organism>
<dbReference type="Proteomes" id="UP000051672">
    <property type="component" value="Unassembled WGS sequence"/>
</dbReference>
<feature type="compositionally biased region" description="Low complexity" evidence="1">
    <location>
        <begin position="180"/>
        <end position="195"/>
    </location>
</feature>
<keyword evidence="3" id="KW-1185">Reference proteome</keyword>
<accession>A0A0R2B923</accession>
<dbReference type="AlphaFoldDB" id="A0A0R2B923"/>
<evidence type="ECO:0000256" key="1">
    <source>
        <dbReference type="SAM" id="MobiDB-lite"/>
    </source>
</evidence>
<dbReference type="PATRIC" id="fig|1423727.3.peg.1106"/>